<dbReference type="Pfam" id="PF01769">
    <property type="entry name" value="MgtE"/>
    <property type="match status" value="2"/>
</dbReference>
<name>A0A1Y1KUC4_PHOPY</name>
<protein>
    <recommendedName>
        <fullName evidence="11">SLC41A/MgtE integral membrane domain-containing protein</fullName>
    </recommendedName>
</protein>
<dbReference type="InterPro" id="IPR036739">
    <property type="entry name" value="SLC41_membr_dom_sf"/>
</dbReference>
<organism evidence="12">
    <name type="scientific">Photinus pyralis</name>
    <name type="common">Common eastern firefly</name>
    <name type="synonym">Lampyris pyralis</name>
    <dbReference type="NCBI Taxonomy" id="7054"/>
    <lineage>
        <taxon>Eukaryota</taxon>
        <taxon>Metazoa</taxon>
        <taxon>Ecdysozoa</taxon>
        <taxon>Arthropoda</taxon>
        <taxon>Hexapoda</taxon>
        <taxon>Insecta</taxon>
        <taxon>Pterygota</taxon>
        <taxon>Neoptera</taxon>
        <taxon>Endopterygota</taxon>
        <taxon>Coleoptera</taxon>
        <taxon>Polyphaga</taxon>
        <taxon>Elateriformia</taxon>
        <taxon>Elateroidea</taxon>
        <taxon>Lampyridae</taxon>
        <taxon>Lampyrinae</taxon>
        <taxon>Photinus</taxon>
    </lineage>
</organism>
<dbReference type="FunFam" id="1.10.357.20:FF:000001">
    <property type="entry name" value="Solute carrier family 41 member 2"/>
    <property type="match status" value="1"/>
</dbReference>
<evidence type="ECO:0000256" key="2">
    <source>
        <dbReference type="ARBA" id="ARBA00009749"/>
    </source>
</evidence>
<evidence type="ECO:0000256" key="4">
    <source>
        <dbReference type="ARBA" id="ARBA00022692"/>
    </source>
</evidence>
<feature type="transmembrane region" description="Helical" evidence="10">
    <location>
        <begin position="449"/>
        <end position="469"/>
    </location>
</feature>
<evidence type="ECO:0000256" key="5">
    <source>
        <dbReference type="ARBA" id="ARBA00022842"/>
    </source>
</evidence>
<evidence type="ECO:0000256" key="7">
    <source>
        <dbReference type="ARBA" id="ARBA00023065"/>
    </source>
</evidence>
<dbReference type="GO" id="GO:0008324">
    <property type="term" value="F:monoatomic cation transmembrane transporter activity"/>
    <property type="evidence" value="ECO:0007669"/>
    <property type="project" value="InterPro"/>
</dbReference>
<keyword evidence="6 10" id="KW-1133">Transmembrane helix</keyword>
<keyword evidence="8 10" id="KW-0472">Membrane</keyword>
<dbReference type="EMBL" id="VVIM01000003">
    <property type="protein sequence ID" value="KAB0801269.1"/>
    <property type="molecule type" value="Genomic_DNA"/>
</dbReference>
<comment type="subcellular location">
    <subcellularLocation>
        <location evidence="1">Membrane</location>
        <topology evidence="1">Multi-pass membrane protein</topology>
    </subcellularLocation>
</comment>
<feature type="transmembrane region" description="Helical" evidence="10">
    <location>
        <begin position="56"/>
        <end position="81"/>
    </location>
</feature>
<reference evidence="12" key="1">
    <citation type="journal article" date="2016" name="Sci. Rep.">
        <title>Molecular characterization of firefly nuptial gifts: a multi-omics approach sheds light on postcopulatory sexual selection.</title>
        <authorList>
            <person name="Al-Wathiqui N."/>
            <person name="Fallon T.R."/>
            <person name="South A."/>
            <person name="Weng J.K."/>
            <person name="Lewis S.M."/>
        </authorList>
    </citation>
    <scope>NUCLEOTIDE SEQUENCE</scope>
</reference>
<feature type="transmembrane region" description="Helical" evidence="10">
    <location>
        <begin position="214"/>
        <end position="235"/>
    </location>
</feature>
<evidence type="ECO:0000259" key="11">
    <source>
        <dbReference type="Pfam" id="PF01769"/>
    </source>
</evidence>
<reference evidence="13 14" key="2">
    <citation type="journal article" date="2018" name="Elife">
        <title>Firefly genomes illuminate parallel origins of bioluminescence in beetles.</title>
        <authorList>
            <person name="Fallon T.R."/>
            <person name="Lower S.E."/>
            <person name="Chang C.H."/>
            <person name="Bessho-Uehara M."/>
            <person name="Martin G.J."/>
            <person name="Bewick A.J."/>
            <person name="Behringer M."/>
            <person name="Debat H.J."/>
            <person name="Wong I."/>
            <person name="Day J.C."/>
            <person name="Suvorov A."/>
            <person name="Silva C.J."/>
            <person name="Stanger-Hall K.F."/>
            <person name="Hall D.W."/>
            <person name="Schmitz R.J."/>
            <person name="Nelson D.R."/>
            <person name="Lewis S.M."/>
            <person name="Shigenobu S."/>
            <person name="Bybee S.M."/>
            <person name="Larracuente A.M."/>
            <person name="Oba Y."/>
            <person name="Weng J.K."/>
        </authorList>
    </citation>
    <scope>NUCLEOTIDE SEQUENCE [LARGE SCALE GENOMIC DNA]</scope>
    <source>
        <strain evidence="13">1611_PpyrPB1</strain>
        <tissue evidence="13">Whole body</tissue>
    </source>
</reference>
<dbReference type="InterPro" id="IPR045349">
    <property type="entry name" value="SLC41A1-3"/>
</dbReference>
<evidence type="ECO:0000313" key="14">
    <source>
        <dbReference type="Proteomes" id="UP000327044"/>
    </source>
</evidence>
<evidence type="ECO:0000256" key="3">
    <source>
        <dbReference type="ARBA" id="ARBA00022448"/>
    </source>
</evidence>
<feature type="region of interest" description="Disordered" evidence="9">
    <location>
        <begin position="1"/>
        <end position="32"/>
    </location>
</feature>
<evidence type="ECO:0000256" key="10">
    <source>
        <dbReference type="SAM" id="Phobius"/>
    </source>
</evidence>
<dbReference type="Proteomes" id="UP000327044">
    <property type="component" value="Unassembled WGS sequence"/>
</dbReference>
<feature type="transmembrane region" description="Helical" evidence="10">
    <location>
        <begin position="404"/>
        <end position="428"/>
    </location>
</feature>
<dbReference type="EMBL" id="GEZM01076223">
    <property type="protein sequence ID" value="JAV63800.1"/>
    <property type="molecule type" value="Transcribed_RNA"/>
</dbReference>
<evidence type="ECO:0000313" key="12">
    <source>
        <dbReference type="EMBL" id="JAV63800.1"/>
    </source>
</evidence>
<feature type="transmembrane region" description="Helical" evidence="10">
    <location>
        <begin position="137"/>
        <end position="163"/>
    </location>
</feature>
<feature type="domain" description="SLC41A/MgtE integral membrane" evidence="11">
    <location>
        <begin position="101"/>
        <end position="233"/>
    </location>
</feature>
<keyword evidence="4 10" id="KW-0812">Transmembrane</keyword>
<dbReference type="AlphaFoldDB" id="A0A1Y1KUC4"/>
<dbReference type="SUPFAM" id="SSF161093">
    <property type="entry name" value="MgtE membrane domain-like"/>
    <property type="match status" value="2"/>
</dbReference>
<proteinExistence type="inferred from homology"/>
<dbReference type="InParanoid" id="A0A1Y1KUC4"/>
<keyword evidence="3" id="KW-0813">Transport</keyword>
<keyword evidence="7" id="KW-0406">Ion transport</keyword>
<comment type="similarity">
    <text evidence="2">Belongs to the SLC41A transporter family.</text>
</comment>
<feature type="transmembrane region" description="Helical" evidence="10">
    <location>
        <begin position="247"/>
        <end position="266"/>
    </location>
</feature>
<feature type="domain" description="SLC41A/MgtE integral membrane" evidence="11">
    <location>
        <begin position="312"/>
        <end position="460"/>
    </location>
</feature>
<keyword evidence="14" id="KW-1185">Reference proteome</keyword>
<gene>
    <name evidence="13" type="ORF">PPYR_05623</name>
</gene>
<dbReference type="PANTHER" id="PTHR16228">
    <property type="entry name" value="DIVALENT CATION TRANSPORTER SOLUTE CARRIER FAMILY 41"/>
    <property type="match status" value="1"/>
</dbReference>
<reference evidence="13" key="3">
    <citation type="submission" date="2019-08" db="EMBL/GenBank/DDBJ databases">
        <authorList>
            <consortium name="Photinus pyralis genome working group"/>
            <person name="Fallon T.R."/>
            <person name="Sander Lower S.E."/>
            <person name="Weng J.-K."/>
        </authorList>
    </citation>
    <scope>NUCLEOTIDE SEQUENCE</scope>
    <source>
        <strain evidence="13">1611_PpyrPB1</strain>
        <tissue evidence="13">Whole body</tissue>
    </source>
</reference>
<dbReference type="InterPro" id="IPR006667">
    <property type="entry name" value="SLC41_membr_dom"/>
</dbReference>
<keyword evidence="5" id="KW-0460">Magnesium</keyword>
<evidence type="ECO:0000256" key="9">
    <source>
        <dbReference type="SAM" id="MobiDB-lite"/>
    </source>
</evidence>
<feature type="transmembrane region" description="Helical" evidence="10">
    <location>
        <begin position="278"/>
        <end position="302"/>
    </location>
</feature>
<evidence type="ECO:0000256" key="8">
    <source>
        <dbReference type="ARBA" id="ARBA00023136"/>
    </source>
</evidence>
<evidence type="ECO:0000256" key="6">
    <source>
        <dbReference type="ARBA" id="ARBA00022989"/>
    </source>
</evidence>
<dbReference type="PANTHER" id="PTHR16228:SF7">
    <property type="entry name" value="SLC41A_MGTE INTEGRAL MEMBRANE DOMAIN-CONTAINING PROTEIN"/>
    <property type="match status" value="1"/>
</dbReference>
<dbReference type="GO" id="GO:0005886">
    <property type="term" value="C:plasma membrane"/>
    <property type="evidence" value="ECO:0007669"/>
    <property type="project" value="TreeGrafter"/>
</dbReference>
<feature type="transmembrane region" description="Helical" evidence="10">
    <location>
        <begin position="375"/>
        <end position="392"/>
    </location>
</feature>
<feature type="transmembrane region" description="Helical" evidence="10">
    <location>
        <begin position="175"/>
        <end position="202"/>
    </location>
</feature>
<evidence type="ECO:0000313" key="13">
    <source>
        <dbReference type="EMBL" id="KAB0801269.1"/>
    </source>
</evidence>
<sequence>MNKLNQNRISEKSSGFSSNVTDPSSSTTNDGIRKLSQTLIETSTCEENEIQMQETYFSVAIQVFIPFLIAGFGMVFAGLVLDRIQHLPVFEEITELVILTPPLLGLKGNLEMTLASRLSTHANLGRMDSFKQKWNMITANLMLTQCQAIVVGLLGSLVAVIMGGIRSNEVELAHVLLICASSLLTVSLASFVLGLVTSGAVVLSRLCHINPDNVATPIAASLGDITSLALLSWVSTALYDCIGKRDWVAPFIIVGYITVIPCWVWVAKHNVRTREVLYHGWTPILGAMLISSMGGLILDIMVSKFEGIARFQPLMNGVGGNLVAVHASRISTSLHKEQELGLCSSSLKTEEESIIFISPVSGFCGKEAHSRTARVLMTMVVPGHLIFLYTIVHIKGGNTSLSTIFVLAYLCAAVVQVATLLYVAYIMIHWMWKRKIDPDNSAIPYLTSMGDLLGISLLALAFQFLHLVIGNDSQLGD</sequence>
<accession>A0A1Y1KUC4</accession>
<dbReference type="Gene3D" id="1.10.357.20">
    <property type="entry name" value="SLC41 divalent cation transporters, integral membrane domain"/>
    <property type="match status" value="2"/>
</dbReference>
<evidence type="ECO:0000256" key="1">
    <source>
        <dbReference type="ARBA" id="ARBA00004141"/>
    </source>
</evidence>